<dbReference type="InterPro" id="IPR029044">
    <property type="entry name" value="Nucleotide-diphossugar_trans"/>
</dbReference>
<dbReference type="Gene3D" id="3.90.550.10">
    <property type="entry name" value="Spore Coat Polysaccharide Biosynthesis Protein SpsA, Chain A"/>
    <property type="match status" value="1"/>
</dbReference>
<name>A0A812IK19_9DINO</name>
<proteinExistence type="predicted"/>
<dbReference type="InterPro" id="IPR011009">
    <property type="entry name" value="Kinase-like_dom_sf"/>
</dbReference>
<gene>
    <name evidence="1" type="ORF">SNAT2548_LOCUS4974</name>
</gene>
<dbReference type="Proteomes" id="UP000604046">
    <property type="component" value="Unassembled WGS sequence"/>
</dbReference>
<dbReference type="SUPFAM" id="SSF56112">
    <property type="entry name" value="Protein kinase-like (PK-like)"/>
    <property type="match status" value="1"/>
</dbReference>
<keyword evidence="2" id="KW-1185">Reference proteome</keyword>
<dbReference type="AlphaFoldDB" id="A0A812IK19"/>
<evidence type="ECO:0000313" key="2">
    <source>
        <dbReference type="Proteomes" id="UP000604046"/>
    </source>
</evidence>
<sequence>MSRAGGSEPMVAPVPLSEDITPWPDLECLRTEIQQKEGELLALKRRLQAITRPNSPAHVERGPSQDDLNKTLSIIIPMGGLGTEFAEAGFRMPKPLVNIVGRPVLLWVLDHLSLRPSDSVFLAVPAAITRQFDLERIVQRHLPHIDLRIVVIPFETRGWLETVLSVTRQMSAKESRNCLVTLDCSTIYHGVDILHLCRAHSAGHASVYFDLDRAPVSGTSVQRATFSYIKLSESGKILEVKEKSVISSQANCGTYIFGCASDFRSAAEALLEHPEEAAKGGLYASSLMSWMIGHGMEFRGIPVLYNDVAIVSTLAQLQAFIGKVSSGQVPMAKKMRFCFDLDGTLVSPSPDKTMPCQLLGSAVDLLRQLHAAGHTIIITTSRGMPFGGGVDRAVAEQGYETFKLLEEFAIPYDELHFGKPHADVYVDAHAINSQGDLNRDLGWYLVSSGRQGARGAQGALDGAIDARSFNMVRSAGKSHVIKSSKVDVLKGECHWYRSIPSSLASYFPELIEIEEGDASCSDAVSSITMTKVPGVTFSHLVTARLLLPEWMRRLVRALHAIHTQLPEEGSAVSQERKAGNVELCANYGSKVKRRAMENISLYDSLADELGINVRTMADVLVGFLEEFEASEKAQHAFYIHGDPVFSNILRTSDDKIVMIDMRGQLGKWTTTQGDIHYDLSKVFQSLCGYDFMLLDQALDESASETFDALRAAYWEEVRQRYPDVSHRHVRLLTAAHFFTIVPLHEVRSRMARYLRTAHSMLHVEGLL</sequence>
<dbReference type="EMBL" id="CAJNDS010000311">
    <property type="protein sequence ID" value="CAE7042106.1"/>
    <property type="molecule type" value="Genomic_DNA"/>
</dbReference>
<evidence type="ECO:0008006" key="3">
    <source>
        <dbReference type="Google" id="ProtNLM"/>
    </source>
</evidence>
<dbReference type="Gene3D" id="3.40.50.1000">
    <property type="entry name" value="HAD superfamily/HAD-like"/>
    <property type="match status" value="1"/>
</dbReference>
<dbReference type="InterPro" id="IPR023214">
    <property type="entry name" value="HAD_sf"/>
</dbReference>
<evidence type="ECO:0000313" key="1">
    <source>
        <dbReference type="EMBL" id="CAE7042106.1"/>
    </source>
</evidence>
<protein>
    <recommendedName>
        <fullName evidence="3">Nucleotidyl transferase domain-containing protein</fullName>
    </recommendedName>
</protein>
<accession>A0A812IK19</accession>
<dbReference type="SUPFAM" id="SSF56784">
    <property type="entry name" value="HAD-like"/>
    <property type="match status" value="1"/>
</dbReference>
<dbReference type="SUPFAM" id="SSF53448">
    <property type="entry name" value="Nucleotide-diphospho-sugar transferases"/>
    <property type="match status" value="1"/>
</dbReference>
<comment type="caution">
    <text evidence="1">The sequence shown here is derived from an EMBL/GenBank/DDBJ whole genome shotgun (WGS) entry which is preliminary data.</text>
</comment>
<dbReference type="InterPro" id="IPR036412">
    <property type="entry name" value="HAD-like_sf"/>
</dbReference>
<reference evidence="1" key="1">
    <citation type="submission" date="2021-02" db="EMBL/GenBank/DDBJ databases">
        <authorList>
            <person name="Dougan E. K."/>
            <person name="Rhodes N."/>
            <person name="Thang M."/>
            <person name="Chan C."/>
        </authorList>
    </citation>
    <scope>NUCLEOTIDE SEQUENCE</scope>
</reference>
<dbReference type="OrthoDB" id="411438at2759"/>
<organism evidence="1 2">
    <name type="scientific">Symbiodinium natans</name>
    <dbReference type="NCBI Taxonomy" id="878477"/>
    <lineage>
        <taxon>Eukaryota</taxon>
        <taxon>Sar</taxon>
        <taxon>Alveolata</taxon>
        <taxon>Dinophyceae</taxon>
        <taxon>Suessiales</taxon>
        <taxon>Symbiodiniaceae</taxon>
        <taxon>Symbiodinium</taxon>
    </lineage>
</organism>